<evidence type="ECO:0000256" key="4">
    <source>
        <dbReference type="RuleBase" id="RU361161"/>
    </source>
</evidence>
<dbReference type="Gene3D" id="3.40.50.1700">
    <property type="entry name" value="Glycoside hydrolase family 3 C-terminal domain"/>
    <property type="match status" value="1"/>
</dbReference>
<dbReference type="RefSeq" id="WP_130063817.1">
    <property type="nucleotide sequence ID" value="NZ_BAAFKU010000003.1"/>
</dbReference>
<proteinExistence type="inferred from homology"/>
<dbReference type="AlphaFoldDB" id="A0AAE4RY00"/>
<dbReference type="InterPro" id="IPR017853">
    <property type="entry name" value="GH"/>
</dbReference>
<dbReference type="PANTHER" id="PTHR42715">
    <property type="entry name" value="BETA-GLUCOSIDASE"/>
    <property type="match status" value="1"/>
</dbReference>
<dbReference type="InterPro" id="IPR036881">
    <property type="entry name" value="Glyco_hydro_3_C_sf"/>
</dbReference>
<reference evidence="8" key="2">
    <citation type="submission" date="2023-10" db="EMBL/GenBank/DDBJ databases">
        <title>Genome Sequence of the Bacteria from From Gut Wall in Crohn's Disease.</title>
        <authorList>
            <person name="Rodriguez-Palacios A."/>
        </authorList>
    </citation>
    <scope>NUCLEOTIDE SEQUENCE</scope>
    <source>
        <strain evidence="8">CavFT-hAR58</strain>
    </source>
</reference>
<dbReference type="Pfam" id="PF14310">
    <property type="entry name" value="Fn3-like"/>
    <property type="match status" value="1"/>
</dbReference>
<feature type="domain" description="Fibronectin type III-like" evidence="6">
    <location>
        <begin position="647"/>
        <end position="718"/>
    </location>
</feature>
<dbReference type="InterPro" id="IPR036962">
    <property type="entry name" value="Glyco_hydro_3_N_sf"/>
</dbReference>
<keyword evidence="5" id="KW-0732">Signal</keyword>
<dbReference type="InterPro" id="IPR050288">
    <property type="entry name" value="Cellulose_deg_GH3"/>
</dbReference>
<evidence type="ECO:0000256" key="3">
    <source>
        <dbReference type="ARBA" id="ARBA00023277"/>
    </source>
</evidence>
<dbReference type="SUPFAM" id="SSF52279">
    <property type="entry name" value="Beta-D-glucan exohydrolase, C-terminal domain"/>
    <property type="match status" value="1"/>
</dbReference>
<keyword evidence="2 4" id="KW-0378">Hydrolase</keyword>
<sequence>MKRIALAAFLFVTLVLSAAEPAPTLRRNTVDEVIAAMTPEEKVLMVIGNKNNDRRRYIGEGSTWYCARLGLMPTVMCDGPAGVRMKPFRDGDSTKAYYSTAFPTATALAATWNTELVETVGDAMGNETLEYGADVLLAPAMNIQRDPLCGRNFEYYSEDPLLSGKMGAAMVRGIQSQGVGTSVKHFAANNQESNRKGVNAVISQRALREIYLRGFEIAIREAAPWTVMSSYNRLNGVYASQNRDLLTTVLRDEWGFDGMVMTDWFAGDDGVAQMKAGNDIIMGGFPHGHYKYHQPEILSALSDKTLDEEVLDRNIRRILGFVKKTPSYREYACSLKPDLARHAQVAQRAADEAMVLLKNDRNTLPVRKPNRVALFGKTSYDFIAGGTGSGEVHYGHAVSLKEGLSNVGFRISSAADRFYTRFVDSVFAAGGHKKYAVTRSQEPRIDKALVEAEAKVTDMGVVTLGRLSGEGVDRKEEGYFTLTDNEKELLGAVCSAYHALGKKVVVVLNIGGVIETASWKELPDAILLSWQTGQQGGAAVAELLRGTVNPSGKLPVSYPVSYADVPSSKSFPGIPADLPVNSYYNEGVYIGYRYYTTYDVPVSYPFGYGLSYTRFEYSDLTLSSDSFPGRIDVSVKISNTGKVAGKEVVQLYLTAPAVLQDKPERELKGFAKTRLLAPGESQVLTFTLDPRSLCSFRSGISSWVAEAGRYEVKIGASSQDIRQRASFTLGKELVVEKLHDVLAPNVPIKDMGTTSAKVLGTDQPFDHYHELDYKFNWHW</sequence>
<evidence type="ECO:0000313" key="10">
    <source>
        <dbReference type="Proteomes" id="UP001181347"/>
    </source>
</evidence>
<protein>
    <submittedName>
        <fullName evidence="7">Beta-glucosidase</fullName>
    </submittedName>
    <submittedName>
        <fullName evidence="8">Glycoside hydrolase family 3 N-terminal domain-containing protein</fullName>
    </submittedName>
</protein>
<dbReference type="Pfam" id="PF00933">
    <property type="entry name" value="Glyco_hydro_3"/>
    <property type="match status" value="1"/>
</dbReference>
<dbReference type="PANTHER" id="PTHR42715:SF10">
    <property type="entry name" value="BETA-GLUCOSIDASE"/>
    <property type="match status" value="1"/>
</dbReference>
<name>A0AAE4RY00_9BACT</name>
<dbReference type="InterPro" id="IPR001764">
    <property type="entry name" value="Glyco_hydro_3_N"/>
</dbReference>
<dbReference type="SMART" id="SM01217">
    <property type="entry name" value="Fn3_like"/>
    <property type="match status" value="1"/>
</dbReference>
<evidence type="ECO:0000313" key="9">
    <source>
        <dbReference type="Proteomes" id="UP000324870"/>
    </source>
</evidence>
<dbReference type="InterPro" id="IPR019800">
    <property type="entry name" value="Glyco_hydro_3_AS"/>
</dbReference>
<comment type="similarity">
    <text evidence="1 4">Belongs to the glycosyl hydrolase 3 family.</text>
</comment>
<dbReference type="Proteomes" id="UP001181347">
    <property type="component" value="Unassembled WGS sequence"/>
</dbReference>
<gene>
    <name evidence="7" type="ORF">F2A26_12915</name>
    <name evidence="8" type="ORF">RVH17_11805</name>
</gene>
<reference evidence="7 9" key="1">
    <citation type="journal article" date="2019" name="Nat. Med.">
        <title>A library of human gut bacterial isolates paired with longitudinal multiomics data enables mechanistic microbiome research.</title>
        <authorList>
            <person name="Poyet M."/>
            <person name="Groussin M."/>
            <person name="Gibbons S.M."/>
            <person name="Avila-Pacheco J."/>
            <person name="Jiang X."/>
            <person name="Kearney S.M."/>
            <person name="Perrotta A.R."/>
            <person name="Berdy B."/>
            <person name="Zhao S."/>
            <person name="Lieberman T.D."/>
            <person name="Swanson P.K."/>
            <person name="Smith M."/>
            <person name="Roesemann S."/>
            <person name="Alexander J.E."/>
            <person name="Rich S.A."/>
            <person name="Livny J."/>
            <person name="Vlamakis H."/>
            <person name="Clish C."/>
            <person name="Bullock K."/>
            <person name="Deik A."/>
            <person name="Scott J."/>
            <person name="Pierce K.A."/>
            <person name="Xavier R.J."/>
            <person name="Alm E.J."/>
        </authorList>
    </citation>
    <scope>NUCLEOTIDE SEQUENCE [LARGE SCALE GENOMIC DNA]</scope>
    <source>
        <strain evidence="7 9">BIOML-A1</strain>
    </source>
</reference>
<comment type="caution">
    <text evidence="8">The sequence shown here is derived from an EMBL/GenBank/DDBJ whole genome shotgun (WGS) entry which is preliminary data.</text>
</comment>
<dbReference type="Gene3D" id="3.20.20.300">
    <property type="entry name" value="Glycoside hydrolase, family 3, N-terminal domain"/>
    <property type="match status" value="1"/>
</dbReference>
<evidence type="ECO:0000256" key="2">
    <source>
        <dbReference type="ARBA" id="ARBA00022801"/>
    </source>
</evidence>
<dbReference type="Pfam" id="PF01915">
    <property type="entry name" value="Glyco_hydro_3_C"/>
    <property type="match status" value="1"/>
</dbReference>
<feature type="signal peptide" evidence="5">
    <location>
        <begin position="1"/>
        <end position="18"/>
    </location>
</feature>
<dbReference type="InterPro" id="IPR002772">
    <property type="entry name" value="Glyco_hydro_3_C"/>
</dbReference>
<dbReference type="GO" id="GO:0008422">
    <property type="term" value="F:beta-glucosidase activity"/>
    <property type="evidence" value="ECO:0007669"/>
    <property type="project" value="UniProtKB-ARBA"/>
</dbReference>
<evidence type="ECO:0000256" key="1">
    <source>
        <dbReference type="ARBA" id="ARBA00005336"/>
    </source>
</evidence>
<keyword evidence="3" id="KW-0119">Carbohydrate metabolism</keyword>
<dbReference type="InterPro" id="IPR013783">
    <property type="entry name" value="Ig-like_fold"/>
</dbReference>
<dbReference type="FunFam" id="2.60.40.10:FF:000495">
    <property type="entry name" value="Periplasmic beta-glucosidase"/>
    <property type="match status" value="1"/>
</dbReference>
<evidence type="ECO:0000313" key="7">
    <source>
        <dbReference type="EMBL" id="KAA3158023.1"/>
    </source>
</evidence>
<evidence type="ECO:0000259" key="6">
    <source>
        <dbReference type="SMART" id="SM01217"/>
    </source>
</evidence>
<organism evidence="8 10">
    <name type="scientific">Alistipes finegoldii</name>
    <dbReference type="NCBI Taxonomy" id="214856"/>
    <lineage>
        <taxon>Bacteria</taxon>
        <taxon>Pseudomonadati</taxon>
        <taxon>Bacteroidota</taxon>
        <taxon>Bacteroidia</taxon>
        <taxon>Bacteroidales</taxon>
        <taxon>Rikenellaceae</taxon>
        <taxon>Alistipes</taxon>
    </lineage>
</organism>
<dbReference type="EMBL" id="VVND01000025">
    <property type="protein sequence ID" value="KAA3158023.1"/>
    <property type="molecule type" value="Genomic_DNA"/>
</dbReference>
<dbReference type="Gene3D" id="2.60.40.10">
    <property type="entry name" value="Immunoglobulins"/>
    <property type="match status" value="1"/>
</dbReference>
<dbReference type="SUPFAM" id="SSF51445">
    <property type="entry name" value="(Trans)glycosidases"/>
    <property type="match status" value="1"/>
</dbReference>
<dbReference type="EMBL" id="JAWDES010000005">
    <property type="protein sequence ID" value="MDU0260775.1"/>
    <property type="molecule type" value="Genomic_DNA"/>
</dbReference>
<accession>A0AAE4RY00</accession>
<dbReference type="PROSITE" id="PS00775">
    <property type="entry name" value="GLYCOSYL_HYDROL_F3"/>
    <property type="match status" value="1"/>
</dbReference>
<dbReference type="Proteomes" id="UP000324870">
    <property type="component" value="Unassembled WGS sequence"/>
</dbReference>
<keyword evidence="9" id="KW-1185">Reference proteome</keyword>
<dbReference type="InterPro" id="IPR026891">
    <property type="entry name" value="Fn3-like"/>
</dbReference>
<dbReference type="GO" id="GO:0005975">
    <property type="term" value="P:carbohydrate metabolic process"/>
    <property type="evidence" value="ECO:0007669"/>
    <property type="project" value="InterPro"/>
</dbReference>
<keyword evidence="4" id="KW-0326">Glycosidase</keyword>
<feature type="chain" id="PRO_5041991620" evidence="5">
    <location>
        <begin position="19"/>
        <end position="779"/>
    </location>
</feature>
<dbReference type="PRINTS" id="PR00133">
    <property type="entry name" value="GLHYDRLASE3"/>
</dbReference>
<evidence type="ECO:0000256" key="5">
    <source>
        <dbReference type="SAM" id="SignalP"/>
    </source>
</evidence>
<evidence type="ECO:0000313" key="8">
    <source>
        <dbReference type="EMBL" id="MDU0260775.1"/>
    </source>
</evidence>